<sequence>MRRGQAAVRLMMDGRGEQRAPRQCDRESRLVMASVGGRKRRVDEGEQSQQKGGDRTDDPPRQTGP</sequence>
<reference evidence="2 3" key="1">
    <citation type="submission" date="2017-05" db="EMBL/GenBank/DDBJ databases">
        <title>Biotechnological potential of actinobacteria isolated from South African environments.</title>
        <authorList>
            <person name="Le Roes-Hill M."/>
            <person name="Prins A."/>
            <person name="Durrell K.A."/>
        </authorList>
    </citation>
    <scope>NUCLEOTIDE SEQUENCE [LARGE SCALE GENOMIC DNA]</scope>
    <source>
        <strain evidence="2">M26</strain>
    </source>
</reference>
<comment type="caution">
    <text evidence="2">The sequence shown here is derived from an EMBL/GenBank/DDBJ whole genome shotgun (WGS) entry which is preliminary data.</text>
</comment>
<evidence type="ECO:0000313" key="2">
    <source>
        <dbReference type="EMBL" id="OUC86623.1"/>
    </source>
</evidence>
<feature type="region of interest" description="Disordered" evidence="1">
    <location>
        <begin position="1"/>
        <end position="65"/>
    </location>
</feature>
<gene>
    <name evidence="2" type="ORF">CA984_38615</name>
</gene>
<proteinExistence type="predicted"/>
<dbReference type="AlphaFoldDB" id="A0A243QZ63"/>
<evidence type="ECO:0000313" key="3">
    <source>
        <dbReference type="Proteomes" id="UP000194761"/>
    </source>
</evidence>
<feature type="compositionally biased region" description="Basic and acidic residues" evidence="1">
    <location>
        <begin position="52"/>
        <end position="65"/>
    </location>
</feature>
<accession>A0A243QZ63</accession>
<evidence type="ECO:0000256" key="1">
    <source>
        <dbReference type="SAM" id="MobiDB-lite"/>
    </source>
</evidence>
<name>A0A243QZ63_9ACTN</name>
<keyword evidence="3" id="KW-1185">Reference proteome</keyword>
<organism evidence="2 3">
    <name type="scientific">Streptosporangium minutum</name>
    <dbReference type="NCBI Taxonomy" id="569862"/>
    <lineage>
        <taxon>Bacteria</taxon>
        <taxon>Bacillati</taxon>
        <taxon>Actinomycetota</taxon>
        <taxon>Actinomycetes</taxon>
        <taxon>Streptosporangiales</taxon>
        <taxon>Streptosporangiaceae</taxon>
        <taxon>Streptosporangium</taxon>
    </lineage>
</organism>
<protein>
    <submittedName>
        <fullName evidence="2">Uncharacterized protein</fullName>
    </submittedName>
</protein>
<feature type="compositionally biased region" description="Basic and acidic residues" evidence="1">
    <location>
        <begin position="12"/>
        <end position="29"/>
    </location>
</feature>
<dbReference type="EMBL" id="NGFP01000298">
    <property type="protein sequence ID" value="OUC86623.1"/>
    <property type="molecule type" value="Genomic_DNA"/>
</dbReference>
<dbReference type="Proteomes" id="UP000194761">
    <property type="component" value="Unassembled WGS sequence"/>
</dbReference>